<organism evidence="7 8">
    <name type="scientific">Rhizopogon vesiculosus</name>
    <dbReference type="NCBI Taxonomy" id="180088"/>
    <lineage>
        <taxon>Eukaryota</taxon>
        <taxon>Fungi</taxon>
        <taxon>Dikarya</taxon>
        <taxon>Basidiomycota</taxon>
        <taxon>Agaricomycotina</taxon>
        <taxon>Agaricomycetes</taxon>
        <taxon>Agaricomycetidae</taxon>
        <taxon>Boletales</taxon>
        <taxon>Suillineae</taxon>
        <taxon>Rhizopogonaceae</taxon>
        <taxon>Rhizopogon</taxon>
    </lineage>
</organism>
<dbReference type="PANTHER" id="PTHR46072:SF11">
    <property type="entry name" value="AMIDASE-RELATED"/>
    <property type="match status" value="1"/>
</dbReference>
<dbReference type="PANTHER" id="PTHR46072">
    <property type="entry name" value="AMIDASE-RELATED-RELATED"/>
    <property type="match status" value="1"/>
</dbReference>
<evidence type="ECO:0000256" key="5">
    <source>
        <dbReference type="SAM" id="MobiDB-lite"/>
    </source>
</evidence>
<reference evidence="7 8" key="1">
    <citation type="submission" date="2016-03" db="EMBL/GenBank/DDBJ databases">
        <title>Comparative genomics of the ectomycorrhizal sister species Rhizopogon vinicolor and Rhizopogon vesiculosus (Basidiomycota: Boletales) reveals a divergence of the mating type B locus.</title>
        <authorList>
            <person name="Mujic A.B."/>
            <person name="Kuo A."/>
            <person name="Tritt A."/>
            <person name="Lipzen A."/>
            <person name="Chen C."/>
            <person name="Johnson J."/>
            <person name="Sharma A."/>
            <person name="Barry K."/>
            <person name="Grigoriev I.V."/>
            <person name="Spatafora J.W."/>
        </authorList>
    </citation>
    <scope>NUCLEOTIDE SEQUENCE [LARGE SCALE GENOMIC DNA]</scope>
    <source>
        <strain evidence="7 8">AM-OR11-056</strain>
    </source>
</reference>
<protein>
    <recommendedName>
        <fullName evidence="3">amidase</fullName>
        <ecNumber evidence="3">3.5.1.4</ecNumber>
    </recommendedName>
</protein>
<evidence type="ECO:0000313" key="7">
    <source>
        <dbReference type="EMBL" id="OJA21430.1"/>
    </source>
</evidence>
<dbReference type="PROSITE" id="PS00571">
    <property type="entry name" value="AMIDASES"/>
    <property type="match status" value="1"/>
</dbReference>
<dbReference type="SUPFAM" id="SSF75304">
    <property type="entry name" value="Amidase signature (AS) enzymes"/>
    <property type="match status" value="1"/>
</dbReference>
<dbReference type="STRING" id="180088.A0A1J8QIB4"/>
<dbReference type="FunFam" id="3.90.1300.10:FF:000003">
    <property type="entry name" value="Amidase signature enzyme"/>
    <property type="match status" value="1"/>
</dbReference>
<dbReference type="InterPro" id="IPR020556">
    <property type="entry name" value="Amidase_CS"/>
</dbReference>
<keyword evidence="4" id="KW-0378">Hydrolase</keyword>
<evidence type="ECO:0000256" key="2">
    <source>
        <dbReference type="ARBA" id="ARBA00009199"/>
    </source>
</evidence>
<comment type="caution">
    <text evidence="7">The sequence shown here is derived from an EMBL/GenBank/DDBJ whole genome shotgun (WGS) entry which is preliminary data.</text>
</comment>
<proteinExistence type="inferred from homology"/>
<dbReference type="OrthoDB" id="6428749at2759"/>
<gene>
    <name evidence="7" type="ORF">AZE42_07400</name>
</gene>
<dbReference type="Gene3D" id="3.90.1300.10">
    <property type="entry name" value="Amidase signature (AS) domain"/>
    <property type="match status" value="1"/>
</dbReference>
<evidence type="ECO:0000256" key="1">
    <source>
        <dbReference type="ARBA" id="ARBA00001311"/>
    </source>
</evidence>
<dbReference type="Pfam" id="PF01425">
    <property type="entry name" value="Amidase"/>
    <property type="match status" value="1"/>
</dbReference>
<dbReference type="AlphaFoldDB" id="A0A1J8QIB4"/>
<feature type="domain" description="Amidase" evidence="6">
    <location>
        <begin position="563"/>
        <end position="1018"/>
    </location>
</feature>
<keyword evidence="8" id="KW-1185">Reference proteome</keyword>
<evidence type="ECO:0000256" key="3">
    <source>
        <dbReference type="ARBA" id="ARBA00012922"/>
    </source>
</evidence>
<dbReference type="Proteomes" id="UP000183567">
    <property type="component" value="Unassembled WGS sequence"/>
</dbReference>
<accession>A0A1J8QIB4</accession>
<comment type="similarity">
    <text evidence="2">Belongs to the amidase family.</text>
</comment>
<evidence type="ECO:0000256" key="4">
    <source>
        <dbReference type="ARBA" id="ARBA00022801"/>
    </source>
</evidence>
<dbReference type="InterPro" id="IPR032675">
    <property type="entry name" value="LRR_dom_sf"/>
</dbReference>
<dbReference type="EC" id="3.5.1.4" evidence="3"/>
<name>A0A1J8QIB4_9AGAM</name>
<dbReference type="Gene3D" id="3.80.10.10">
    <property type="entry name" value="Ribonuclease Inhibitor"/>
    <property type="match status" value="1"/>
</dbReference>
<evidence type="ECO:0000259" key="6">
    <source>
        <dbReference type="Pfam" id="PF01425"/>
    </source>
</evidence>
<dbReference type="SUPFAM" id="SSF52047">
    <property type="entry name" value="RNI-like"/>
    <property type="match status" value="1"/>
</dbReference>
<dbReference type="EMBL" id="LVVM01000150">
    <property type="protein sequence ID" value="OJA21430.1"/>
    <property type="molecule type" value="Genomic_DNA"/>
</dbReference>
<comment type="catalytic activity">
    <reaction evidence="1">
        <text>a monocarboxylic acid amide + H2O = a monocarboxylate + NH4(+)</text>
        <dbReference type="Rhea" id="RHEA:12020"/>
        <dbReference type="ChEBI" id="CHEBI:15377"/>
        <dbReference type="ChEBI" id="CHEBI:28938"/>
        <dbReference type="ChEBI" id="CHEBI:35757"/>
        <dbReference type="ChEBI" id="CHEBI:83628"/>
        <dbReference type="EC" id="3.5.1.4"/>
    </reaction>
</comment>
<feature type="region of interest" description="Disordered" evidence="5">
    <location>
        <begin position="128"/>
        <end position="153"/>
    </location>
</feature>
<dbReference type="InterPro" id="IPR023631">
    <property type="entry name" value="Amidase_dom"/>
</dbReference>
<dbReference type="InterPro" id="IPR036928">
    <property type="entry name" value="AS_sf"/>
</dbReference>
<dbReference type="GO" id="GO:0004040">
    <property type="term" value="F:amidase activity"/>
    <property type="evidence" value="ECO:0007669"/>
    <property type="project" value="UniProtKB-EC"/>
</dbReference>
<sequence length="1044" mass="114743">MNASQTPLIDEENPLYCPNFPAAAYLANLRQSLKSNAFLFQDLSLRSFFWKLGLCSAKEDQDFTSHAVGHDTLDASLWPSSPDTESPIIPARKQVSDDLPDVPVLRCGLAGLAWRRSSLCIRKRFRDSSGSEDHDFFGGPPKRGRSSQSVHTSPVHINGIEPLSYTLRSPDETPYQSVPNSLEAWAYESDTGEETPLDLALLIDRLEKVMPGTGIYRMFLGDPLAVLHLTHQKIANALADRGLLTEIVLTLLRSGNIDRLELGPTMCEEDGLNLPPSNLLQVFSRPDHYVMLKELVLNGAHLDRDFDLVHIQRLPNLEKLHLEATDIGNEAVFLLVNLKEKLYSLDLAHNPKINDDAIPAILLLANLTYLSIQATGIDMPGLRRLATVACTEERAIDIEIPSTDLHKQYLVNPAAPLITDPSACSLLSNASLIRNLDAHAAVNPSIVPTGTRLEMIERLTKLLERRQMDLTAHWQELYFNCIRIKPDYPVIITSPLFLHNYQLVGIMKSSQRDSIITSKRAARDKALALAGSYIVNEYEAYSTATASEIVQMITKGEWTASQVLEGYIARAAIAQAETNFLFEDARKQAKELDTEFASTQQLRGPMHGVPVSFKDQYEVEGYDATVGFTAWADKPAKKDAFLVAQFKAAGAIVIVKTNVPQTMLAFECSNPLWGRTTNPWNDQFTCGGSSGGEAALLAMDGSALGVGSDIGGSLRIPASYCGIYSLKPSADRISGLGCNAGFEAVRVAYGPMGRSVQDCELFCKTIFGEQDPTHQNVPLPYRPVELPSKLRFGYYLSDGMVETSPACQRAVLETVSALEKQGHECIEFKPHLSIAAMEAFVGLITADGYKKTLSHLDSDPQASRNCGHYHPSYVTCVFSLARVKSVFEFTTFADKRNQVATAWYAEIWDKYGFDGIIAPVQSLPALPHGGCAYLSAIAVATIVYNIVDSPVGTIPVTRVNVDTDQLPADFKPGRSGGSKLFEERMYTGKNPVYDPKGMHGMPIGVQVVGKKWEDEKVLAMMHVVDKALGPRGFGPGSWKSKQTK</sequence>
<evidence type="ECO:0000313" key="8">
    <source>
        <dbReference type="Proteomes" id="UP000183567"/>
    </source>
</evidence>